<feature type="domain" description="Homeobox" evidence="6">
    <location>
        <begin position="716"/>
        <end position="779"/>
    </location>
</feature>
<feature type="region of interest" description="Disordered" evidence="5">
    <location>
        <begin position="1"/>
        <end position="60"/>
    </location>
</feature>
<dbReference type="GO" id="GO:0003677">
    <property type="term" value="F:DNA binding"/>
    <property type="evidence" value="ECO:0007669"/>
    <property type="project" value="UniProtKB-UniRule"/>
</dbReference>
<dbReference type="CDD" id="cd00086">
    <property type="entry name" value="homeodomain"/>
    <property type="match status" value="1"/>
</dbReference>
<feature type="compositionally biased region" description="Low complexity" evidence="5">
    <location>
        <begin position="668"/>
        <end position="678"/>
    </location>
</feature>
<dbReference type="OrthoDB" id="10056939at2759"/>
<dbReference type="GO" id="GO:0006355">
    <property type="term" value="P:regulation of DNA-templated transcription"/>
    <property type="evidence" value="ECO:0007669"/>
    <property type="project" value="InterPro"/>
</dbReference>
<dbReference type="eggNOG" id="KOG0773">
    <property type="taxonomic scope" value="Eukaryota"/>
</dbReference>
<organism evidence="7 8">
    <name type="scientific">Allomyces macrogynus (strain ATCC 38327)</name>
    <name type="common">Allomyces javanicus var. macrogynus</name>
    <dbReference type="NCBI Taxonomy" id="578462"/>
    <lineage>
        <taxon>Eukaryota</taxon>
        <taxon>Fungi</taxon>
        <taxon>Fungi incertae sedis</taxon>
        <taxon>Blastocladiomycota</taxon>
        <taxon>Blastocladiomycetes</taxon>
        <taxon>Blastocladiales</taxon>
        <taxon>Blastocladiaceae</taxon>
        <taxon>Allomyces</taxon>
    </lineage>
</organism>
<feature type="DNA-binding region" description="Homeobox" evidence="4">
    <location>
        <begin position="718"/>
        <end position="780"/>
    </location>
</feature>
<evidence type="ECO:0000313" key="7">
    <source>
        <dbReference type="EMBL" id="KNE67727.1"/>
    </source>
</evidence>
<keyword evidence="1 4" id="KW-0238">DNA-binding</keyword>
<gene>
    <name evidence="7" type="ORF">AMAG_12457</name>
</gene>
<dbReference type="PANTHER" id="PTHR11850">
    <property type="entry name" value="HOMEOBOX PROTEIN TRANSCRIPTION FACTORS"/>
    <property type="match status" value="1"/>
</dbReference>
<feature type="region of interest" description="Disordered" evidence="5">
    <location>
        <begin position="825"/>
        <end position="846"/>
    </location>
</feature>
<evidence type="ECO:0000259" key="6">
    <source>
        <dbReference type="PROSITE" id="PS50071"/>
    </source>
</evidence>
<dbReference type="Proteomes" id="UP000054350">
    <property type="component" value="Unassembled WGS sequence"/>
</dbReference>
<evidence type="ECO:0000256" key="3">
    <source>
        <dbReference type="ARBA" id="ARBA00023242"/>
    </source>
</evidence>
<evidence type="ECO:0000256" key="5">
    <source>
        <dbReference type="SAM" id="MobiDB-lite"/>
    </source>
</evidence>
<sequence>MHTLPPVTQPGPPYAHDPAAWQPAHQQVAPGTAPNAGRRSTDPQYARATWPDPAWRTHGMPRVDSAATTNAYAEPSLYAPAPDLNRVVAPHRTALDATGDGSAPFTWPAPAPVQVHPWDERRDGADRHGMTWSDPICDALPHPDHDPHGAVGLLPLPPPPSALIATTRPHPWPRARVSDDPYAGHYHNYHEPHRAASRRRRDQQDLWHADPNARLLHTSALDTCVVRFESLAVAAAATVADCAGFLGGHVTYRRGKSSCRSAREERDMPGLGSSVVARDVPPPLPPSAALAAPSPPFSPPTARRAAHAVDPFSAGTGDAPLVPPPTRASWTRASWTHLPAARFSTADDDRTPWPHHGGSTVHNDRAPWPYHGGASRPADALDDRPSRAPEGPSAAPVRAHRDRPWYGAPYSPWSGGYSSHAPTAPSGYAASTSAHGRRVSPTWHQVHDGTWPRHDRAGQATWPPAAATVHGSGPWRPTSAGNGLGGNERGRKHAGDAYGDWHAVDDEKHGWAAAGGEDASTAQNGWMDVHSVAWATDPRVPPALDRVTAWTNSETVGPAPWGPAWSGADHGGDGGAGVRGADVAYNGVVPAPDRLDNTAPRDSALQNEFLPRHPPAPRPPQPLPETTTTVHEPTADVTAAHGSTSGTSGTTRPDAGQRAPVSIPPHGASASASASAPVASPPRAAPARRVHDGGGPGGPLHAGPTGASDRALLAVVKNRRRRAHLPTGARATLLAWVEGHRESPYPTRTEKDQLMAATGLSLTQVENFFVNFRRRSLKKFSAPRAPTHPDRPGEPAAPIPPMSVPSALDVHAHALLSVRPLMTRSDHNQFSNSTHRALPPAPHRGS</sequence>
<dbReference type="SUPFAM" id="SSF46689">
    <property type="entry name" value="Homeodomain-like"/>
    <property type="match status" value="1"/>
</dbReference>
<dbReference type="SMR" id="A0A0L0SYZ6"/>
<accession>A0A0L0SYZ6</accession>
<evidence type="ECO:0000256" key="1">
    <source>
        <dbReference type="ARBA" id="ARBA00023125"/>
    </source>
</evidence>
<feature type="region of interest" description="Disordered" evidence="5">
    <location>
        <begin position="780"/>
        <end position="804"/>
    </location>
</feature>
<dbReference type="InterPro" id="IPR050224">
    <property type="entry name" value="TALE_homeobox"/>
</dbReference>
<feature type="region of interest" description="Disordered" evidence="5">
    <location>
        <begin position="607"/>
        <end position="706"/>
    </location>
</feature>
<feature type="region of interest" description="Disordered" evidence="5">
    <location>
        <begin position="558"/>
        <end position="578"/>
    </location>
</feature>
<comment type="subcellular location">
    <subcellularLocation>
        <location evidence="4">Nucleus</location>
    </subcellularLocation>
</comment>
<feature type="compositionally biased region" description="Low complexity" evidence="5">
    <location>
        <begin position="642"/>
        <end position="651"/>
    </location>
</feature>
<keyword evidence="2 4" id="KW-0371">Homeobox</keyword>
<dbReference type="InterPro" id="IPR001356">
    <property type="entry name" value="HD"/>
</dbReference>
<evidence type="ECO:0000256" key="4">
    <source>
        <dbReference type="PROSITE-ProRule" id="PRU00108"/>
    </source>
</evidence>
<proteinExistence type="predicted"/>
<dbReference type="Pfam" id="PF05920">
    <property type="entry name" value="Homeobox_KN"/>
    <property type="match status" value="1"/>
</dbReference>
<keyword evidence="8" id="KW-1185">Reference proteome</keyword>
<evidence type="ECO:0000256" key="2">
    <source>
        <dbReference type="ARBA" id="ARBA00023155"/>
    </source>
</evidence>
<name>A0A0L0SYZ6_ALLM3</name>
<feature type="region of interest" description="Disordered" evidence="5">
    <location>
        <begin position="256"/>
        <end position="305"/>
    </location>
</feature>
<dbReference type="GO" id="GO:0005634">
    <property type="term" value="C:nucleus"/>
    <property type="evidence" value="ECO:0007669"/>
    <property type="project" value="UniProtKB-SubCell"/>
</dbReference>
<dbReference type="AlphaFoldDB" id="A0A0L0SYZ6"/>
<dbReference type="EMBL" id="GG745354">
    <property type="protein sequence ID" value="KNE67727.1"/>
    <property type="molecule type" value="Genomic_DNA"/>
</dbReference>
<feature type="compositionally biased region" description="Pro residues" evidence="5">
    <location>
        <begin position="612"/>
        <end position="623"/>
    </location>
</feature>
<evidence type="ECO:0000313" key="8">
    <source>
        <dbReference type="Proteomes" id="UP000054350"/>
    </source>
</evidence>
<dbReference type="PROSITE" id="PS50071">
    <property type="entry name" value="HOMEOBOX_2"/>
    <property type="match status" value="1"/>
</dbReference>
<dbReference type="Gene3D" id="1.10.10.60">
    <property type="entry name" value="Homeodomain-like"/>
    <property type="match status" value="1"/>
</dbReference>
<reference evidence="8" key="2">
    <citation type="submission" date="2009-11" db="EMBL/GenBank/DDBJ databases">
        <title>The Genome Sequence of Allomyces macrogynus strain ATCC 38327.</title>
        <authorList>
            <consortium name="The Broad Institute Genome Sequencing Platform"/>
            <person name="Russ C."/>
            <person name="Cuomo C."/>
            <person name="Shea T."/>
            <person name="Young S.K."/>
            <person name="Zeng Q."/>
            <person name="Koehrsen M."/>
            <person name="Haas B."/>
            <person name="Borodovsky M."/>
            <person name="Guigo R."/>
            <person name="Alvarado L."/>
            <person name="Berlin A."/>
            <person name="Borenstein D."/>
            <person name="Chen Z."/>
            <person name="Engels R."/>
            <person name="Freedman E."/>
            <person name="Gellesch M."/>
            <person name="Goldberg J."/>
            <person name="Griggs A."/>
            <person name="Gujja S."/>
            <person name="Heiman D."/>
            <person name="Hepburn T."/>
            <person name="Howarth C."/>
            <person name="Jen D."/>
            <person name="Larson L."/>
            <person name="Lewis B."/>
            <person name="Mehta T."/>
            <person name="Park D."/>
            <person name="Pearson M."/>
            <person name="Roberts A."/>
            <person name="Saif S."/>
            <person name="Shenoy N."/>
            <person name="Sisk P."/>
            <person name="Stolte C."/>
            <person name="Sykes S."/>
            <person name="Walk T."/>
            <person name="White J."/>
            <person name="Yandava C."/>
            <person name="Burger G."/>
            <person name="Gray M.W."/>
            <person name="Holland P.W.H."/>
            <person name="King N."/>
            <person name="Lang F.B.F."/>
            <person name="Roger A.J."/>
            <person name="Ruiz-Trillo I."/>
            <person name="Lander E."/>
            <person name="Nusbaum C."/>
        </authorList>
    </citation>
    <scope>NUCLEOTIDE SEQUENCE [LARGE SCALE GENOMIC DNA]</scope>
    <source>
        <strain evidence="8">ATCC 38327</strain>
    </source>
</reference>
<protein>
    <recommendedName>
        <fullName evidence="6">Homeobox domain-containing protein</fullName>
    </recommendedName>
</protein>
<dbReference type="InterPro" id="IPR008422">
    <property type="entry name" value="KN_HD"/>
</dbReference>
<keyword evidence="3 4" id="KW-0539">Nucleus</keyword>
<reference evidence="7 8" key="1">
    <citation type="submission" date="2009-11" db="EMBL/GenBank/DDBJ databases">
        <title>Annotation of Allomyces macrogynus ATCC 38327.</title>
        <authorList>
            <consortium name="The Broad Institute Genome Sequencing Platform"/>
            <person name="Russ C."/>
            <person name="Cuomo C."/>
            <person name="Burger G."/>
            <person name="Gray M.W."/>
            <person name="Holland P.W.H."/>
            <person name="King N."/>
            <person name="Lang F.B.F."/>
            <person name="Roger A.J."/>
            <person name="Ruiz-Trillo I."/>
            <person name="Young S.K."/>
            <person name="Zeng Q."/>
            <person name="Gargeya S."/>
            <person name="Fitzgerald M."/>
            <person name="Haas B."/>
            <person name="Abouelleil A."/>
            <person name="Alvarado L."/>
            <person name="Arachchi H.M."/>
            <person name="Berlin A."/>
            <person name="Chapman S.B."/>
            <person name="Gearin G."/>
            <person name="Goldberg J."/>
            <person name="Griggs A."/>
            <person name="Gujja S."/>
            <person name="Hansen M."/>
            <person name="Heiman D."/>
            <person name="Howarth C."/>
            <person name="Larimer J."/>
            <person name="Lui A."/>
            <person name="MacDonald P.J.P."/>
            <person name="McCowen C."/>
            <person name="Montmayeur A."/>
            <person name="Murphy C."/>
            <person name="Neiman D."/>
            <person name="Pearson M."/>
            <person name="Priest M."/>
            <person name="Roberts A."/>
            <person name="Saif S."/>
            <person name="Shea T."/>
            <person name="Sisk P."/>
            <person name="Stolte C."/>
            <person name="Sykes S."/>
            <person name="Wortman J."/>
            <person name="Nusbaum C."/>
            <person name="Birren B."/>
        </authorList>
    </citation>
    <scope>NUCLEOTIDE SEQUENCE [LARGE SCALE GENOMIC DNA]</scope>
    <source>
        <strain evidence="7 8">ATCC 38327</strain>
    </source>
</reference>
<dbReference type="VEuPathDB" id="FungiDB:AMAG_12457"/>
<dbReference type="InterPro" id="IPR009057">
    <property type="entry name" value="Homeodomain-like_sf"/>
</dbReference>
<dbReference type="SMART" id="SM00389">
    <property type="entry name" value="HOX"/>
    <property type="match status" value="1"/>
</dbReference>
<feature type="compositionally biased region" description="Basic and acidic residues" evidence="5">
    <location>
        <begin position="445"/>
        <end position="457"/>
    </location>
</feature>
<feature type="region of interest" description="Disordered" evidence="5">
    <location>
        <begin position="425"/>
        <end position="497"/>
    </location>
</feature>
<feature type="region of interest" description="Disordered" evidence="5">
    <location>
        <begin position="345"/>
        <end position="404"/>
    </location>
</feature>
<dbReference type="STRING" id="578462.A0A0L0SYZ6"/>